<keyword evidence="3" id="KW-1003">Cell membrane</keyword>
<keyword evidence="4" id="KW-0812">Transmembrane</keyword>
<reference evidence="15" key="1">
    <citation type="submission" date="2011-05" db="EMBL/GenBank/DDBJ databases">
        <authorList>
            <person name="Richards S.R."/>
            <person name="Qu J."/>
            <person name="Jiang H."/>
            <person name="Jhangiani S.N."/>
            <person name="Agravi P."/>
            <person name="Goodspeed R."/>
            <person name="Gross S."/>
            <person name="Mandapat C."/>
            <person name="Jackson L."/>
            <person name="Mathew T."/>
            <person name="Pu L."/>
            <person name="Thornton R."/>
            <person name="Saada N."/>
            <person name="Wilczek-Boney K.B."/>
            <person name="Lee S."/>
            <person name="Kovar C."/>
            <person name="Wu Y."/>
            <person name="Scherer S.E."/>
            <person name="Worley K.C."/>
            <person name="Muzny D.M."/>
            <person name="Gibbs R."/>
        </authorList>
    </citation>
    <scope>NUCLEOTIDE SEQUENCE</scope>
    <source>
        <strain evidence="15">Brora</strain>
    </source>
</reference>
<feature type="domain" description="Ig-like" evidence="13">
    <location>
        <begin position="33"/>
        <end position="128"/>
    </location>
</feature>
<dbReference type="GO" id="GO:0007156">
    <property type="term" value="P:homophilic cell adhesion via plasma membrane adhesion molecules"/>
    <property type="evidence" value="ECO:0007669"/>
    <property type="project" value="TreeGrafter"/>
</dbReference>
<dbReference type="OMA" id="AFRYHTS"/>
<dbReference type="EMBL" id="JH431896">
    <property type="status" value="NOT_ANNOTATED_CDS"/>
    <property type="molecule type" value="Genomic_DNA"/>
</dbReference>
<evidence type="ECO:0000256" key="1">
    <source>
        <dbReference type="ARBA" id="ARBA00004167"/>
    </source>
</evidence>
<evidence type="ECO:0000256" key="9">
    <source>
        <dbReference type="ARBA" id="ARBA00023136"/>
    </source>
</evidence>
<dbReference type="AlphaFoldDB" id="T1J6W3"/>
<keyword evidence="6" id="KW-0677">Repeat</keyword>
<dbReference type="PhylomeDB" id="T1J6W3"/>
<dbReference type="STRING" id="126957.T1J6W3"/>
<keyword evidence="11" id="KW-0325">Glycoprotein</keyword>
<evidence type="ECO:0000256" key="6">
    <source>
        <dbReference type="ARBA" id="ARBA00022737"/>
    </source>
</evidence>
<evidence type="ECO:0000256" key="4">
    <source>
        <dbReference type="ARBA" id="ARBA00022692"/>
    </source>
</evidence>
<evidence type="ECO:0000256" key="11">
    <source>
        <dbReference type="ARBA" id="ARBA00023180"/>
    </source>
</evidence>
<evidence type="ECO:0000256" key="8">
    <source>
        <dbReference type="ARBA" id="ARBA00022989"/>
    </source>
</evidence>
<keyword evidence="8" id="KW-1133">Transmembrane helix</keyword>
<dbReference type="EnsemblMetazoa" id="SMAR009392-RA">
    <property type="protein sequence ID" value="SMAR009392-PA"/>
    <property type="gene ID" value="SMAR009392"/>
</dbReference>
<feature type="domain" description="Ig-like" evidence="13">
    <location>
        <begin position="519"/>
        <end position="610"/>
    </location>
</feature>
<feature type="domain" description="Ig-like" evidence="13">
    <location>
        <begin position="238"/>
        <end position="323"/>
    </location>
</feature>
<organism evidence="14 15">
    <name type="scientific">Strigamia maritima</name>
    <name type="common">European centipede</name>
    <name type="synonym">Geophilus maritimus</name>
    <dbReference type="NCBI Taxonomy" id="126957"/>
    <lineage>
        <taxon>Eukaryota</taxon>
        <taxon>Metazoa</taxon>
        <taxon>Ecdysozoa</taxon>
        <taxon>Arthropoda</taxon>
        <taxon>Myriapoda</taxon>
        <taxon>Chilopoda</taxon>
        <taxon>Pleurostigmophora</taxon>
        <taxon>Geophilomorpha</taxon>
        <taxon>Linotaeniidae</taxon>
        <taxon>Strigamia</taxon>
    </lineage>
</organism>
<evidence type="ECO:0000256" key="3">
    <source>
        <dbReference type="ARBA" id="ARBA00022475"/>
    </source>
</evidence>
<dbReference type="PROSITE" id="PS50835">
    <property type="entry name" value="IG_LIKE"/>
    <property type="match status" value="6"/>
</dbReference>
<dbReference type="InterPro" id="IPR013783">
    <property type="entry name" value="Ig-like_fold"/>
</dbReference>
<feature type="domain" description="Ig-like" evidence="13">
    <location>
        <begin position="329"/>
        <end position="423"/>
    </location>
</feature>
<proteinExistence type="predicted"/>
<dbReference type="Proteomes" id="UP000014500">
    <property type="component" value="Unassembled WGS sequence"/>
</dbReference>
<protein>
    <recommendedName>
        <fullName evidence="13">Ig-like domain-containing protein</fullName>
    </recommendedName>
</protein>
<dbReference type="SUPFAM" id="SSF48726">
    <property type="entry name" value="Immunoglobulin"/>
    <property type="match status" value="6"/>
</dbReference>
<evidence type="ECO:0000256" key="2">
    <source>
        <dbReference type="ARBA" id="ARBA00004236"/>
    </source>
</evidence>
<evidence type="ECO:0000259" key="13">
    <source>
        <dbReference type="PROSITE" id="PS50835"/>
    </source>
</evidence>
<dbReference type="FunFam" id="2.60.40.10:FF:000310">
    <property type="entry name" value="Down syndrome cell adhesion molecule, isoform D"/>
    <property type="match status" value="1"/>
</dbReference>
<dbReference type="eggNOG" id="KOG3510">
    <property type="taxonomic scope" value="Eukaryota"/>
</dbReference>
<dbReference type="PANTHER" id="PTHR10075:SF100">
    <property type="entry name" value="FASCICLIN-2"/>
    <property type="match status" value="1"/>
</dbReference>
<keyword evidence="12" id="KW-0393">Immunoglobulin domain</keyword>
<dbReference type="FunFam" id="2.60.40.10:FF:000017">
    <property type="entry name" value="Down syndrome cell adhesion molecule b"/>
    <property type="match status" value="1"/>
</dbReference>
<keyword evidence="9" id="KW-0472">Membrane</keyword>
<evidence type="ECO:0000256" key="5">
    <source>
        <dbReference type="ARBA" id="ARBA00022729"/>
    </source>
</evidence>
<dbReference type="FunFam" id="2.60.40.10:FF:000333">
    <property type="entry name" value="Down syndrome cell adhesion molecule"/>
    <property type="match status" value="1"/>
</dbReference>
<dbReference type="PANTHER" id="PTHR10075">
    <property type="entry name" value="BASIGIN RELATED"/>
    <property type="match status" value="1"/>
</dbReference>
<dbReference type="FunFam" id="2.60.40.10:FF:000324">
    <property type="entry name" value="Down syndrome cell adhesion molecule, isoform D"/>
    <property type="match status" value="1"/>
</dbReference>
<dbReference type="SMART" id="SM00408">
    <property type="entry name" value="IGc2"/>
    <property type="match status" value="5"/>
</dbReference>
<dbReference type="GO" id="GO:0070593">
    <property type="term" value="P:dendrite self-avoidance"/>
    <property type="evidence" value="ECO:0007669"/>
    <property type="project" value="TreeGrafter"/>
</dbReference>
<dbReference type="InterPro" id="IPR003598">
    <property type="entry name" value="Ig_sub2"/>
</dbReference>
<reference evidence="14" key="2">
    <citation type="submission" date="2015-02" db="UniProtKB">
        <authorList>
            <consortium name="EnsemblMetazoa"/>
        </authorList>
    </citation>
    <scope>IDENTIFICATION</scope>
</reference>
<sequence>MNLIATSFSNLRTVMSVIRHADVFASRFRTVIPIVLQPYDVYVYDVYVIKGNTAVFRCHVPSFLVDYVKVTSWVRDSAFVIQSTFADDGKYIVMPTGELYVRDVAANDAMTTFRCQTQHRLTGEVKMSATAGRLFVTEPQGKVQPRVTDSKTSIKANQHDTVVLPCIAQGHPVPAPKWFTKVANGHLLPVYVGDRIHQPNGALVIRDAEVADTGTYVCVISNNASSERIETSVAITAPLTVEVQPSTLLGELGKSATFRCHVSSFPISSLYWLKDGRPLPMPGLSLPTTETVLVESVRLTDRGMFQCMAKRGFESAQGTAELKIGDIIPAFRAVFEERVLQPGPSLTLQCLTYGSPKPQVSWLVEGMILPEGNERSSVRDHVDATGNVVSRLTVSKVRPEDGGVYKCISTNLAGTIEHFTRINIYGRPGVRSRPKMTAVAGDNVMLTCPMYGYPIDLITWEKDGVILPINLRQTVLPNGTLVIEKIQRATDSGKYTCIVQNKQGQSARGDVEVIVMVAPKIIPFSFQDEHLFEGVLARISCVVYQGDLPLTILWMKDGRPISPDLGITRRDIDDYSSILTIEKVQTTHNGNYTCVVSNDAATVNYTAQLTVYERAKVKQKLPNSTSL</sequence>
<evidence type="ECO:0000313" key="15">
    <source>
        <dbReference type="Proteomes" id="UP000014500"/>
    </source>
</evidence>
<dbReference type="Pfam" id="PF13927">
    <property type="entry name" value="Ig_3"/>
    <property type="match status" value="5"/>
</dbReference>
<dbReference type="HOGENOM" id="CLU_001038_1_1_1"/>
<evidence type="ECO:0000256" key="7">
    <source>
        <dbReference type="ARBA" id="ARBA00022889"/>
    </source>
</evidence>
<accession>T1J6W3</accession>
<feature type="domain" description="Ig-like" evidence="13">
    <location>
        <begin position="428"/>
        <end position="512"/>
    </location>
</feature>
<feature type="domain" description="Ig-like" evidence="13">
    <location>
        <begin position="145"/>
        <end position="234"/>
    </location>
</feature>
<dbReference type="InterPro" id="IPR036179">
    <property type="entry name" value="Ig-like_dom_sf"/>
</dbReference>
<dbReference type="InterPro" id="IPR003599">
    <property type="entry name" value="Ig_sub"/>
</dbReference>
<keyword evidence="15" id="KW-1185">Reference proteome</keyword>
<comment type="subcellular location">
    <subcellularLocation>
        <location evidence="2">Cell membrane</location>
    </subcellularLocation>
    <subcellularLocation>
        <location evidence="1">Membrane</location>
        <topology evidence="1">Single-pass membrane protein</topology>
    </subcellularLocation>
</comment>
<dbReference type="SMART" id="SM00409">
    <property type="entry name" value="IG"/>
    <property type="match status" value="6"/>
</dbReference>
<evidence type="ECO:0000256" key="10">
    <source>
        <dbReference type="ARBA" id="ARBA00023157"/>
    </source>
</evidence>
<dbReference type="GO" id="GO:0030424">
    <property type="term" value="C:axon"/>
    <property type="evidence" value="ECO:0007669"/>
    <property type="project" value="TreeGrafter"/>
</dbReference>
<dbReference type="GO" id="GO:0005886">
    <property type="term" value="C:plasma membrane"/>
    <property type="evidence" value="ECO:0007669"/>
    <property type="project" value="UniProtKB-SubCell"/>
</dbReference>
<keyword evidence="5" id="KW-0732">Signal</keyword>
<dbReference type="Gene3D" id="2.60.40.10">
    <property type="entry name" value="Immunoglobulins"/>
    <property type="match status" value="6"/>
</dbReference>
<keyword evidence="10" id="KW-1015">Disulfide bond</keyword>
<evidence type="ECO:0000256" key="12">
    <source>
        <dbReference type="ARBA" id="ARBA00023319"/>
    </source>
</evidence>
<keyword evidence="7" id="KW-0130">Cell adhesion</keyword>
<name>T1J6W3_STRMM</name>
<dbReference type="InterPro" id="IPR007110">
    <property type="entry name" value="Ig-like_dom"/>
</dbReference>
<dbReference type="GO" id="GO:0098632">
    <property type="term" value="F:cell-cell adhesion mediator activity"/>
    <property type="evidence" value="ECO:0007669"/>
    <property type="project" value="TreeGrafter"/>
</dbReference>
<evidence type="ECO:0000313" key="14">
    <source>
        <dbReference type="EnsemblMetazoa" id="SMAR009392-PA"/>
    </source>
</evidence>
<dbReference type="CDD" id="cd20958">
    <property type="entry name" value="IgI_5_Dscam"/>
    <property type="match status" value="1"/>
</dbReference>
<dbReference type="GO" id="GO:0007411">
    <property type="term" value="P:axon guidance"/>
    <property type="evidence" value="ECO:0007669"/>
    <property type="project" value="TreeGrafter"/>
</dbReference>
<dbReference type="FunFam" id="2.60.40.10:FF:000005">
    <property type="entry name" value="Neuronal cell adhesion molecule"/>
    <property type="match status" value="1"/>
</dbReference>